<feature type="region of interest" description="Disordered" evidence="1">
    <location>
        <begin position="346"/>
        <end position="374"/>
    </location>
</feature>
<dbReference type="InterPro" id="IPR000086">
    <property type="entry name" value="NUDIX_hydrolase_dom"/>
</dbReference>
<dbReference type="EMBL" id="ML170156">
    <property type="protein sequence ID" value="TDL30152.1"/>
    <property type="molecule type" value="Genomic_DNA"/>
</dbReference>
<feature type="compositionally biased region" description="Basic and acidic residues" evidence="1">
    <location>
        <begin position="346"/>
        <end position="356"/>
    </location>
</feature>
<dbReference type="AlphaFoldDB" id="A0A4R5XH77"/>
<dbReference type="STRING" id="50990.A0A4R5XH77"/>
<evidence type="ECO:0000259" key="2">
    <source>
        <dbReference type="PROSITE" id="PS51462"/>
    </source>
</evidence>
<dbReference type="CDD" id="cd03426">
    <property type="entry name" value="NUDIX_CoAse_Nudt7"/>
    <property type="match status" value="1"/>
</dbReference>
<dbReference type="PANTHER" id="PTHR12992">
    <property type="entry name" value="NUDIX HYDROLASE"/>
    <property type="match status" value="1"/>
</dbReference>
<name>A0A4R5XH77_9AGAM</name>
<proteinExistence type="predicted"/>
<dbReference type="PROSITE" id="PS51462">
    <property type="entry name" value="NUDIX"/>
    <property type="match status" value="1"/>
</dbReference>
<dbReference type="InterPro" id="IPR045121">
    <property type="entry name" value="CoAse"/>
</dbReference>
<gene>
    <name evidence="3" type="ORF">BD410DRAFT_759351</name>
</gene>
<dbReference type="GO" id="GO:0010945">
    <property type="term" value="F:coenzyme A diphosphatase activity"/>
    <property type="evidence" value="ECO:0007669"/>
    <property type="project" value="InterPro"/>
</dbReference>
<dbReference type="OrthoDB" id="10260614at2759"/>
<dbReference type="GO" id="GO:0015938">
    <property type="term" value="P:coenzyme A catabolic process"/>
    <property type="evidence" value="ECO:0007669"/>
    <property type="project" value="TreeGrafter"/>
</dbReference>
<evidence type="ECO:0000313" key="3">
    <source>
        <dbReference type="EMBL" id="TDL30152.1"/>
    </source>
</evidence>
<dbReference type="VEuPathDB" id="FungiDB:BD410DRAFT_759351"/>
<dbReference type="InterPro" id="IPR015797">
    <property type="entry name" value="NUDIX_hydrolase-like_dom_sf"/>
</dbReference>
<dbReference type="SUPFAM" id="SSF55811">
    <property type="entry name" value="Nudix"/>
    <property type="match status" value="1"/>
</dbReference>
<accession>A0A4R5XH77</accession>
<feature type="domain" description="Nudix hydrolase" evidence="2">
    <location>
        <begin position="62"/>
        <end position="203"/>
    </location>
</feature>
<feature type="compositionally biased region" description="Basic residues" evidence="1">
    <location>
        <begin position="357"/>
        <end position="374"/>
    </location>
</feature>
<dbReference type="Pfam" id="PF00293">
    <property type="entry name" value="NUDIX"/>
    <property type="match status" value="1"/>
</dbReference>
<protein>
    <recommendedName>
        <fullName evidence="2">Nudix hydrolase domain-containing protein</fullName>
    </recommendedName>
</protein>
<keyword evidence="4" id="KW-1185">Reference proteome</keyword>
<sequence>MVNMPTVRIPEFLFSTRPRIGIHSLPPLTDETRRCLRNLSNYRAPKPPDQLVSRDRDRVAQSRTAGVLVALFVDKHGTLRVLLSRRSDTLRSYAGDTSLPGGKFERGDRNIEDTARREAFEEIGLSLDKHKVPLLCILEPFLAGNQLLVTPVVVLVLDTTARPVLNTPEVASLFSHPLASFLSSTTPFMLRAPYSPKTPGYRYRRPPGEESEDYDNDRVVEVGGVRRMRDRRQEDTHDDDNLQVEEAEKDIEHMEPYSHFQAEYHTYVDVPWHDGRPIRMHRFLTGREADGVKPVFGLTAAILIKTATIGYARAPEFDLYAPGQPGMQERILHALRNGPKFQEALEREREEMEKERKGRKKGDGRRKGKVVARL</sequence>
<evidence type="ECO:0000256" key="1">
    <source>
        <dbReference type="SAM" id="MobiDB-lite"/>
    </source>
</evidence>
<dbReference type="Gene3D" id="3.90.79.10">
    <property type="entry name" value="Nucleoside Triphosphate Pyrophosphohydrolase"/>
    <property type="match status" value="1"/>
</dbReference>
<dbReference type="PANTHER" id="PTHR12992:SF45">
    <property type="entry name" value="NUDIX HYDROLASE DOMAIN-CONTAINING PROTEIN"/>
    <property type="match status" value="1"/>
</dbReference>
<reference evidence="3 4" key="1">
    <citation type="submission" date="2018-06" db="EMBL/GenBank/DDBJ databases">
        <title>A transcriptomic atlas of mushroom development highlights an independent origin of complex multicellularity.</title>
        <authorList>
            <consortium name="DOE Joint Genome Institute"/>
            <person name="Krizsan K."/>
            <person name="Almasi E."/>
            <person name="Merenyi Z."/>
            <person name="Sahu N."/>
            <person name="Viragh M."/>
            <person name="Koszo T."/>
            <person name="Mondo S."/>
            <person name="Kiss B."/>
            <person name="Balint B."/>
            <person name="Kues U."/>
            <person name="Barry K."/>
            <person name="Hegedus J.C."/>
            <person name="Henrissat B."/>
            <person name="Johnson J."/>
            <person name="Lipzen A."/>
            <person name="Ohm R."/>
            <person name="Nagy I."/>
            <person name="Pangilinan J."/>
            <person name="Yan J."/>
            <person name="Xiong Y."/>
            <person name="Grigoriev I.V."/>
            <person name="Hibbett D.S."/>
            <person name="Nagy L.G."/>
        </authorList>
    </citation>
    <scope>NUCLEOTIDE SEQUENCE [LARGE SCALE GENOMIC DNA]</scope>
    <source>
        <strain evidence="3 4">SZMC22713</strain>
    </source>
</reference>
<dbReference type="Proteomes" id="UP000294933">
    <property type="component" value="Unassembled WGS sequence"/>
</dbReference>
<organism evidence="3 4">
    <name type="scientific">Rickenella mellea</name>
    <dbReference type="NCBI Taxonomy" id="50990"/>
    <lineage>
        <taxon>Eukaryota</taxon>
        <taxon>Fungi</taxon>
        <taxon>Dikarya</taxon>
        <taxon>Basidiomycota</taxon>
        <taxon>Agaricomycotina</taxon>
        <taxon>Agaricomycetes</taxon>
        <taxon>Hymenochaetales</taxon>
        <taxon>Rickenellaceae</taxon>
        <taxon>Rickenella</taxon>
    </lineage>
</organism>
<evidence type="ECO:0000313" key="4">
    <source>
        <dbReference type="Proteomes" id="UP000294933"/>
    </source>
</evidence>